<dbReference type="Pfam" id="PF00909">
    <property type="entry name" value="Ammonium_transp"/>
    <property type="match status" value="2"/>
</dbReference>
<feature type="transmembrane region" description="Helical" evidence="6">
    <location>
        <begin position="113"/>
        <end position="134"/>
    </location>
</feature>
<dbReference type="Proteomes" id="UP001054945">
    <property type="component" value="Unassembled WGS sequence"/>
</dbReference>
<feature type="compositionally biased region" description="Basic residues" evidence="5">
    <location>
        <begin position="274"/>
        <end position="284"/>
    </location>
</feature>
<dbReference type="GO" id="GO:0005886">
    <property type="term" value="C:plasma membrane"/>
    <property type="evidence" value="ECO:0007669"/>
    <property type="project" value="TreeGrafter"/>
</dbReference>
<dbReference type="InterPro" id="IPR024041">
    <property type="entry name" value="NH4_transpt_AmtB-like_dom"/>
</dbReference>
<keyword evidence="4 6" id="KW-0472">Membrane</keyword>
<evidence type="ECO:0000256" key="3">
    <source>
        <dbReference type="ARBA" id="ARBA00022989"/>
    </source>
</evidence>
<keyword evidence="3 6" id="KW-1133">Transmembrane helix</keyword>
<dbReference type="PANTHER" id="PTHR11730">
    <property type="entry name" value="AMMONIUM TRANSPORTER"/>
    <property type="match status" value="1"/>
</dbReference>
<evidence type="ECO:0000259" key="7">
    <source>
        <dbReference type="Pfam" id="PF00909"/>
    </source>
</evidence>
<dbReference type="EMBL" id="BPLR01002365">
    <property type="protein sequence ID" value="GIX73036.1"/>
    <property type="molecule type" value="Genomic_DNA"/>
</dbReference>
<sequence>MLKPRLHRYDSGTDSLAMGDPGNAIMGLFTLWWGWLVFNTGSSFGITGNKWQYSGRAAINTINASLGGGIAALLMTWLSLFETMGIYSNWCYMCNSGQRSFPFLDRLNIDDPVGAVAVHGVGGILGMTAVGLFVEEDPLLNMTGGLSGLFKGGGFYFLSVQLLSCVCIATWSMSTTFLLLKAINLFIPIRMTEAKELLGADFNEHNIRHDGYDYDAMSQQLIRQGYKMELPKINAPSRHEWDKYLLDKYFESQVQQEQILQNGHRRAWTERPKPRVSRRNIRKK</sequence>
<accession>A0AAV4MKV2</accession>
<evidence type="ECO:0000256" key="1">
    <source>
        <dbReference type="ARBA" id="ARBA00004141"/>
    </source>
</evidence>
<evidence type="ECO:0000256" key="5">
    <source>
        <dbReference type="SAM" id="MobiDB-lite"/>
    </source>
</evidence>
<feature type="transmembrane region" description="Helical" evidence="6">
    <location>
        <begin position="154"/>
        <end position="180"/>
    </location>
</feature>
<dbReference type="SUPFAM" id="SSF111352">
    <property type="entry name" value="Ammonium transporter"/>
    <property type="match status" value="1"/>
</dbReference>
<comment type="caution">
    <text evidence="8">The sequence shown here is derived from an EMBL/GenBank/DDBJ whole genome shotgun (WGS) entry which is preliminary data.</text>
</comment>
<feature type="domain" description="Ammonium transporter AmtB-like" evidence="7">
    <location>
        <begin position="2"/>
        <end position="79"/>
    </location>
</feature>
<evidence type="ECO:0000256" key="2">
    <source>
        <dbReference type="ARBA" id="ARBA00022692"/>
    </source>
</evidence>
<proteinExistence type="predicted"/>
<reference evidence="8 9" key="1">
    <citation type="submission" date="2021-06" db="EMBL/GenBank/DDBJ databases">
        <title>Caerostris extrusa draft genome.</title>
        <authorList>
            <person name="Kono N."/>
            <person name="Arakawa K."/>
        </authorList>
    </citation>
    <scope>NUCLEOTIDE SEQUENCE [LARGE SCALE GENOMIC DNA]</scope>
</reference>
<evidence type="ECO:0000313" key="9">
    <source>
        <dbReference type="Proteomes" id="UP001054945"/>
    </source>
</evidence>
<evidence type="ECO:0000256" key="6">
    <source>
        <dbReference type="SAM" id="Phobius"/>
    </source>
</evidence>
<evidence type="ECO:0000313" key="8">
    <source>
        <dbReference type="EMBL" id="GIX73036.1"/>
    </source>
</evidence>
<keyword evidence="2 6" id="KW-0812">Transmembrane</keyword>
<feature type="domain" description="Ammonium transporter AmtB-like" evidence="7">
    <location>
        <begin position="102"/>
        <end position="206"/>
    </location>
</feature>
<feature type="transmembrane region" description="Helical" evidence="6">
    <location>
        <begin position="58"/>
        <end position="80"/>
    </location>
</feature>
<dbReference type="PANTHER" id="PTHR11730:SF58">
    <property type="entry name" value="AMMONIUM TRANSPORTER"/>
    <property type="match status" value="1"/>
</dbReference>
<evidence type="ECO:0000256" key="4">
    <source>
        <dbReference type="ARBA" id="ARBA00023136"/>
    </source>
</evidence>
<gene>
    <name evidence="8" type="primary">amtB</name>
    <name evidence="8" type="ORF">CEXT_37761</name>
</gene>
<feature type="transmembrane region" description="Helical" evidence="6">
    <location>
        <begin position="21"/>
        <end position="38"/>
    </location>
</feature>
<dbReference type="GO" id="GO:0097272">
    <property type="term" value="P:ammonium homeostasis"/>
    <property type="evidence" value="ECO:0007669"/>
    <property type="project" value="TreeGrafter"/>
</dbReference>
<name>A0AAV4MKV2_CAEEX</name>
<dbReference type="Gene3D" id="1.10.3430.10">
    <property type="entry name" value="Ammonium transporter AmtB like domains"/>
    <property type="match status" value="2"/>
</dbReference>
<protein>
    <submittedName>
        <fullName evidence="8">Ammonium transporter 2</fullName>
    </submittedName>
</protein>
<keyword evidence="9" id="KW-1185">Reference proteome</keyword>
<comment type="subcellular location">
    <subcellularLocation>
        <location evidence="1">Membrane</location>
        <topology evidence="1">Multi-pass membrane protein</topology>
    </subcellularLocation>
</comment>
<dbReference type="AlphaFoldDB" id="A0AAV4MKV2"/>
<organism evidence="8 9">
    <name type="scientific">Caerostris extrusa</name>
    <name type="common">Bark spider</name>
    <name type="synonym">Caerostris bankana</name>
    <dbReference type="NCBI Taxonomy" id="172846"/>
    <lineage>
        <taxon>Eukaryota</taxon>
        <taxon>Metazoa</taxon>
        <taxon>Ecdysozoa</taxon>
        <taxon>Arthropoda</taxon>
        <taxon>Chelicerata</taxon>
        <taxon>Arachnida</taxon>
        <taxon>Araneae</taxon>
        <taxon>Araneomorphae</taxon>
        <taxon>Entelegynae</taxon>
        <taxon>Araneoidea</taxon>
        <taxon>Araneidae</taxon>
        <taxon>Caerostris</taxon>
    </lineage>
</organism>
<feature type="region of interest" description="Disordered" evidence="5">
    <location>
        <begin position="261"/>
        <end position="284"/>
    </location>
</feature>
<dbReference type="GO" id="GO:0008519">
    <property type="term" value="F:ammonium channel activity"/>
    <property type="evidence" value="ECO:0007669"/>
    <property type="project" value="InterPro"/>
</dbReference>
<dbReference type="InterPro" id="IPR029020">
    <property type="entry name" value="Ammonium/urea_transptr"/>
</dbReference>